<dbReference type="InterPro" id="IPR004099">
    <property type="entry name" value="Pyr_nucl-diS_OxRdtase_dimer"/>
</dbReference>
<dbReference type="Gene3D" id="3.30.390.30">
    <property type="match status" value="1"/>
</dbReference>
<sequence length="166" mass="18801">MYLTGDAQIPLSYTAVQAIARSRIVTLHALGQKVDSDDISTLPLSFNENPQITTVGHVKTDGYDVFYKKIPYQTRNMKAFMTNKREGFLKLLWDKHGVIIGVLCIGHQAKDIIAIIALMIKLKVTIHQAVYFCLCASICIRTSFYCLTEVYKVISLYCIPLNDFFK</sequence>
<dbReference type="Pfam" id="PF02852">
    <property type="entry name" value="Pyr_redox_dim"/>
    <property type="match status" value="1"/>
</dbReference>
<dbReference type="Proteomes" id="UP000469125">
    <property type="component" value="Unassembled WGS sequence"/>
</dbReference>
<dbReference type="InterPro" id="IPR016156">
    <property type="entry name" value="FAD/NAD-linked_Rdtase_dimer_sf"/>
</dbReference>
<organism evidence="2 3">
    <name type="scientific">Ornithinibacillus caprae</name>
    <dbReference type="NCBI Taxonomy" id="2678566"/>
    <lineage>
        <taxon>Bacteria</taxon>
        <taxon>Bacillati</taxon>
        <taxon>Bacillota</taxon>
        <taxon>Bacilli</taxon>
        <taxon>Bacillales</taxon>
        <taxon>Bacillaceae</taxon>
        <taxon>Ornithinibacillus</taxon>
    </lineage>
</organism>
<keyword evidence="3" id="KW-1185">Reference proteome</keyword>
<dbReference type="AlphaFoldDB" id="A0A6N8FEW2"/>
<reference evidence="2 3" key="1">
    <citation type="submission" date="2019-11" db="EMBL/GenBank/DDBJ databases">
        <authorList>
            <person name="Li X."/>
        </authorList>
    </citation>
    <scope>NUCLEOTIDE SEQUENCE [LARGE SCALE GENOMIC DNA]</scope>
    <source>
        <strain evidence="2 3">L9</strain>
    </source>
</reference>
<accession>A0A6N8FEW2</accession>
<dbReference type="SUPFAM" id="SSF55424">
    <property type="entry name" value="FAD/NAD-linked reductases, dimerisation (C-terminal) domain"/>
    <property type="match status" value="1"/>
</dbReference>
<dbReference type="EMBL" id="WOCA01000003">
    <property type="protein sequence ID" value="MUK87965.1"/>
    <property type="molecule type" value="Genomic_DNA"/>
</dbReference>
<comment type="caution">
    <text evidence="2">The sequence shown here is derived from an EMBL/GenBank/DDBJ whole genome shotgun (WGS) entry which is preliminary data.</text>
</comment>
<evidence type="ECO:0000259" key="1">
    <source>
        <dbReference type="Pfam" id="PF02852"/>
    </source>
</evidence>
<name>A0A6N8FEW2_9BACI</name>
<evidence type="ECO:0000313" key="2">
    <source>
        <dbReference type="EMBL" id="MUK87965.1"/>
    </source>
</evidence>
<feature type="domain" description="Pyridine nucleotide-disulphide oxidoreductase dimerisation" evidence="1">
    <location>
        <begin position="57"/>
        <end position="129"/>
    </location>
</feature>
<protein>
    <recommendedName>
        <fullName evidence="1">Pyridine nucleotide-disulphide oxidoreductase dimerisation domain-containing protein</fullName>
    </recommendedName>
</protein>
<evidence type="ECO:0000313" key="3">
    <source>
        <dbReference type="Proteomes" id="UP000469125"/>
    </source>
</evidence>
<proteinExistence type="predicted"/>
<gene>
    <name evidence="2" type="ORF">GMD78_06080</name>
</gene>